<comment type="catalytic activity">
    <reaction evidence="7">
        <text>tRNA(Asn) + L-asparagine + ATP = L-asparaginyl-tRNA(Asn) + AMP + diphosphate + H(+)</text>
        <dbReference type="Rhea" id="RHEA:11180"/>
        <dbReference type="Rhea" id="RHEA-COMP:9659"/>
        <dbReference type="Rhea" id="RHEA-COMP:9674"/>
        <dbReference type="ChEBI" id="CHEBI:15378"/>
        <dbReference type="ChEBI" id="CHEBI:30616"/>
        <dbReference type="ChEBI" id="CHEBI:33019"/>
        <dbReference type="ChEBI" id="CHEBI:58048"/>
        <dbReference type="ChEBI" id="CHEBI:78442"/>
        <dbReference type="ChEBI" id="CHEBI:78515"/>
        <dbReference type="ChEBI" id="CHEBI:456215"/>
        <dbReference type="EC" id="6.1.1.22"/>
    </reaction>
</comment>
<dbReference type="InterPro" id="IPR012340">
    <property type="entry name" value="NA-bd_OB-fold"/>
</dbReference>
<keyword evidence="10" id="KW-1185">Reference proteome</keyword>
<dbReference type="InterPro" id="IPR002312">
    <property type="entry name" value="Asp/Asn-tRNA-synth_IIb"/>
</dbReference>
<evidence type="ECO:0000256" key="2">
    <source>
        <dbReference type="ARBA" id="ARBA00022598"/>
    </source>
</evidence>
<keyword evidence="7" id="KW-0963">Cytoplasm</keyword>
<evidence type="ECO:0000256" key="1">
    <source>
        <dbReference type="ARBA" id="ARBA00008226"/>
    </source>
</evidence>
<dbReference type="GO" id="GO:0005524">
    <property type="term" value="F:ATP binding"/>
    <property type="evidence" value="ECO:0007669"/>
    <property type="project" value="UniProtKB-UniRule"/>
</dbReference>
<dbReference type="Pfam" id="PF00152">
    <property type="entry name" value="tRNA-synt_2"/>
    <property type="match status" value="1"/>
</dbReference>
<proteinExistence type="inferred from homology"/>
<dbReference type="PANTHER" id="PTHR22594:SF34">
    <property type="entry name" value="ASPARAGINE--TRNA LIGASE, MITOCHONDRIAL-RELATED"/>
    <property type="match status" value="1"/>
</dbReference>
<dbReference type="SUPFAM" id="SSF55681">
    <property type="entry name" value="Class II aaRS and biotin synthetases"/>
    <property type="match status" value="1"/>
</dbReference>
<evidence type="ECO:0000256" key="7">
    <source>
        <dbReference type="HAMAP-Rule" id="MF_00534"/>
    </source>
</evidence>
<dbReference type="InterPro" id="IPR045864">
    <property type="entry name" value="aa-tRNA-synth_II/BPL/LPL"/>
</dbReference>
<dbReference type="PROSITE" id="PS50862">
    <property type="entry name" value="AA_TRNA_LIGASE_II"/>
    <property type="match status" value="1"/>
</dbReference>
<gene>
    <name evidence="7 9" type="primary">asnS</name>
    <name evidence="9" type="ORF">K0B96_00705</name>
</gene>
<dbReference type="GO" id="GO:0005737">
    <property type="term" value="C:cytoplasm"/>
    <property type="evidence" value="ECO:0007669"/>
    <property type="project" value="UniProtKB-SubCell"/>
</dbReference>
<dbReference type="EMBL" id="CP080507">
    <property type="protein sequence ID" value="QYM79168.1"/>
    <property type="molecule type" value="Genomic_DNA"/>
</dbReference>
<dbReference type="InterPro" id="IPR006195">
    <property type="entry name" value="aa-tRNA-synth_II"/>
</dbReference>
<dbReference type="SUPFAM" id="SSF50249">
    <property type="entry name" value="Nucleic acid-binding proteins"/>
    <property type="match status" value="1"/>
</dbReference>
<reference evidence="9" key="1">
    <citation type="submission" date="2021-08" db="EMBL/GenBank/DDBJ databases">
        <title>Genome of a novel bacterium of the phylum Verrucomicrobia, Oleiharenicola sp. KSB-15.</title>
        <authorList>
            <person name="Chung J.-H."/>
            <person name="Ahn J.-H."/>
            <person name="Yoon Y."/>
            <person name="Kim D.-Y."/>
            <person name="An S.-H."/>
            <person name="Park I."/>
            <person name="Yeon J."/>
        </authorList>
    </citation>
    <scope>NUCLEOTIDE SEQUENCE</scope>
    <source>
        <strain evidence="9">KSB-15</strain>
    </source>
</reference>
<keyword evidence="5 7" id="KW-0648">Protein biosynthesis</keyword>
<dbReference type="InterPro" id="IPR004365">
    <property type="entry name" value="NA-bd_OB_tRNA"/>
</dbReference>
<accession>A0A8F9TVQ0</accession>
<evidence type="ECO:0000256" key="3">
    <source>
        <dbReference type="ARBA" id="ARBA00022741"/>
    </source>
</evidence>
<dbReference type="CDD" id="cd00776">
    <property type="entry name" value="AsxRS_core"/>
    <property type="match status" value="1"/>
</dbReference>
<feature type="domain" description="Aminoacyl-transfer RNA synthetases class-II family profile" evidence="8">
    <location>
        <begin position="133"/>
        <end position="455"/>
    </location>
</feature>
<dbReference type="GO" id="GO:0003676">
    <property type="term" value="F:nucleic acid binding"/>
    <property type="evidence" value="ECO:0007669"/>
    <property type="project" value="InterPro"/>
</dbReference>
<evidence type="ECO:0000313" key="9">
    <source>
        <dbReference type="EMBL" id="QYM79168.1"/>
    </source>
</evidence>
<protein>
    <recommendedName>
        <fullName evidence="7">Asparagine--tRNA ligase</fullName>
        <ecNumber evidence="7">6.1.1.22</ecNumber>
    </recommendedName>
    <alternativeName>
        <fullName evidence="7">Asparaginyl-tRNA synthetase</fullName>
        <shortName evidence="7">AsnRS</shortName>
    </alternativeName>
</protein>
<dbReference type="InterPro" id="IPR004522">
    <property type="entry name" value="Asn-tRNA-ligase"/>
</dbReference>
<keyword evidence="6 7" id="KW-0030">Aminoacyl-tRNA synthetase</keyword>
<evidence type="ECO:0000256" key="4">
    <source>
        <dbReference type="ARBA" id="ARBA00022840"/>
    </source>
</evidence>
<dbReference type="Proteomes" id="UP000825051">
    <property type="component" value="Chromosome"/>
</dbReference>
<keyword evidence="4 7" id="KW-0067">ATP-binding</keyword>
<evidence type="ECO:0000256" key="6">
    <source>
        <dbReference type="ARBA" id="ARBA00023146"/>
    </source>
</evidence>
<dbReference type="EC" id="6.1.1.22" evidence="7"/>
<name>A0A8F9TVQ0_9BACT</name>
<dbReference type="PANTHER" id="PTHR22594">
    <property type="entry name" value="ASPARTYL/LYSYL-TRNA SYNTHETASE"/>
    <property type="match status" value="1"/>
</dbReference>
<comment type="subcellular location">
    <subcellularLocation>
        <location evidence="7">Cytoplasm</location>
    </subcellularLocation>
</comment>
<dbReference type="Pfam" id="PF01336">
    <property type="entry name" value="tRNA_anti-codon"/>
    <property type="match status" value="1"/>
</dbReference>
<dbReference type="GO" id="GO:0006421">
    <property type="term" value="P:asparaginyl-tRNA aminoacylation"/>
    <property type="evidence" value="ECO:0007669"/>
    <property type="project" value="UniProtKB-UniRule"/>
</dbReference>
<organism evidence="9 10">
    <name type="scientific">Horticoccus luteus</name>
    <dbReference type="NCBI Taxonomy" id="2862869"/>
    <lineage>
        <taxon>Bacteria</taxon>
        <taxon>Pseudomonadati</taxon>
        <taxon>Verrucomicrobiota</taxon>
        <taxon>Opitutia</taxon>
        <taxon>Opitutales</taxon>
        <taxon>Opitutaceae</taxon>
        <taxon>Horticoccus</taxon>
    </lineage>
</organism>
<dbReference type="Gene3D" id="3.30.930.10">
    <property type="entry name" value="Bira Bifunctional Protein, Domain 2"/>
    <property type="match status" value="1"/>
</dbReference>
<dbReference type="HAMAP" id="MF_00534">
    <property type="entry name" value="Asn_tRNA_synth"/>
    <property type="match status" value="1"/>
</dbReference>
<dbReference type="RefSeq" id="WP_220162681.1">
    <property type="nucleotide sequence ID" value="NZ_CP080507.1"/>
</dbReference>
<dbReference type="FunFam" id="3.30.930.10:FF:000016">
    <property type="entry name" value="Asparagine--tRNA ligase"/>
    <property type="match status" value="1"/>
</dbReference>
<sequence>MQRTLVKDALAAAAACDALLLQGWVRTRRDAKTFSFIELNDGSCLKGIQVIADSSLPDYAHIEKLATGAAISVRGRLVPSQGQGQKWEVVAESITVVGEADATYPLQKKGHSLEFLREIAHLRPRSNLFGAVFRVRSRLAYAIHRFFQERSFVYVHTPIITASDAEGAGDMFRVTTLDLEAPPKDADGRVDATQDFFGKKTFLTVSGQLEAEIFACALSNVYTFGPTFRAENSNTSRHAAEFWMIEPEVAFCDLDGDMTLAEEFVKYLIRDVREHCAADLEFFGKFVDKELLPRLDFVLEKPFVRCSYTEAVELLEKSGRTWEHPVAWGANLQAEHERFLTEEHFKCPVTVYNYPRAIKAFYMRANDDCAPGRETVAAMDLLVPGIGEIIGGSQREERLEKLRAGMALHHLDEKSYAWYLDLRRYGTVPHAGFGLGFERMLMFVTGVGNIRDVIPFARTPGTAEF</sequence>
<dbReference type="NCBIfam" id="TIGR00457">
    <property type="entry name" value="asnS"/>
    <property type="match status" value="1"/>
</dbReference>
<comment type="subunit">
    <text evidence="7">Homodimer.</text>
</comment>
<evidence type="ECO:0000313" key="10">
    <source>
        <dbReference type="Proteomes" id="UP000825051"/>
    </source>
</evidence>
<dbReference type="AlphaFoldDB" id="A0A8F9TVQ0"/>
<evidence type="ECO:0000256" key="5">
    <source>
        <dbReference type="ARBA" id="ARBA00022917"/>
    </source>
</evidence>
<comment type="similarity">
    <text evidence="1 7">Belongs to the class-II aminoacyl-tRNA synthetase family.</text>
</comment>
<dbReference type="CDD" id="cd04318">
    <property type="entry name" value="EcAsnRS_like_N"/>
    <property type="match status" value="1"/>
</dbReference>
<keyword evidence="2 7" id="KW-0436">Ligase</keyword>
<evidence type="ECO:0000259" key="8">
    <source>
        <dbReference type="PROSITE" id="PS50862"/>
    </source>
</evidence>
<dbReference type="PRINTS" id="PR01042">
    <property type="entry name" value="TRNASYNTHASP"/>
</dbReference>
<dbReference type="NCBIfam" id="NF003037">
    <property type="entry name" value="PRK03932.1"/>
    <property type="match status" value="1"/>
</dbReference>
<dbReference type="KEGG" id="ole:K0B96_00705"/>
<keyword evidence="3 7" id="KW-0547">Nucleotide-binding</keyword>
<dbReference type="Gene3D" id="2.40.50.140">
    <property type="entry name" value="Nucleic acid-binding proteins"/>
    <property type="match status" value="1"/>
</dbReference>
<dbReference type="InterPro" id="IPR004364">
    <property type="entry name" value="Aa-tRNA-synt_II"/>
</dbReference>
<dbReference type="GO" id="GO:0004816">
    <property type="term" value="F:asparagine-tRNA ligase activity"/>
    <property type="evidence" value="ECO:0007669"/>
    <property type="project" value="UniProtKB-UniRule"/>
</dbReference>